<evidence type="ECO:0000256" key="2">
    <source>
        <dbReference type="ARBA" id="ARBA00023125"/>
    </source>
</evidence>
<organism evidence="5 7">
    <name type="scientific">Streptomyces nigrescens</name>
    <dbReference type="NCBI Taxonomy" id="1920"/>
    <lineage>
        <taxon>Bacteria</taxon>
        <taxon>Bacillati</taxon>
        <taxon>Actinomycetota</taxon>
        <taxon>Actinomycetes</taxon>
        <taxon>Kitasatosporales</taxon>
        <taxon>Streptomycetaceae</taxon>
        <taxon>Streptomyces</taxon>
    </lineage>
</organism>
<dbReference type="Proteomes" id="UP001210169">
    <property type="component" value="Chromosome"/>
</dbReference>
<keyword evidence="1" id="KW-0805">Transcription regulation</keyword>
<dbReference type="InterPro" id="IPR008920">
    <property type="entry name" value="TF_FadR/GntR_C"/>
</dbReference>
<protein>
    <submittedName>
        <fullName evidence="6">FCD domain-containing protein</fullName>
    </submittedName>
</protein>
<dbReference type="Proteomes" id="UP000429552">
    <property type="component" value="Unassembled WGS sequence"/>
</dbReference>
<reference evidence="6 8" key="2">
    <citation type="submission" date="2022-12" db="EMBL/GenBank/DDBJ databases">
        <authorList>
            <person name="Ruckert C."/>
            <person name="Busche T."/>
            <person name="Kalinowski J."/>
            <person name="Wittmann C."/>
        </authorList>
    </citation>
    <scope>NUCLEOTIDE SEQUENCE [LARGE SCALE GENOMIC DNA]</scope>
    <source>
        <strain evidence="6 8">DSM 40276</strain>
    </source>
</reference>
<dbReference type="EMBL" id="BLIP01000003">
    <property type="protein sequence ID" value="GFE27003.1"/>
    <property type="molecule type" value="Genomic_DNA"/>
</dbReference>
<dbReference type="GeneID" id="301336860"/>
<gene>
    <name evidence="5" type="ORF">Sliba_74560</name>
    <name evidence="6" type="ORF">STRNI_007718</name>
</gene>
<dbReference type="InterPro" id="IPR011711">
    <property type="entry name" value="GntR_C"/>
</dbReference>
<dbReference type="GO" id="GO:0003677">
    <property type="term" value="F:DNA binding"/>
    <property type="evidence" value="ECO:0007669"/>
    <property type="project" value="UniProtKB-KW"/>
</dbReference>
<evidence type="ECO:0000313" key="8">
    <source>
        <dbReference type="Proteomes" id="UP001210169"/>
    </source>
</evidence>
<dbReference type="Gene3D" id="1.20.120.530">
    <property type="entry name" value="GntR ligand-binding domain-like"/>
    <property type="match status" value="1"/>
</dbReference>
<keyword evidence="3" id="KW-0804">Transcription</keyword>
<reference evidence="5 7" key="1">
    <citation type="submission" date="2019-12" db="EMBL/GenBank/DDBJ databases">
        <title>Whole genome shotgun sequence of Streptomyces libani subsp. libani NBRC 13452.</title>
        <authorList>
            <person name="Ichikawa N."/>
            <person name="Kimura A."/>
            <person name="Kitahashi Y."/>
            <person name="Komaki H."/>
            <person name="Tamura T."/>
        </authorList>
    </citation>
    <scope>NUCLEOTIDE SEQUENCE [LARGE SCALE GENOMIC DNA]</scope>
    <source>
        <strain evidence="5 7">NBRC 13452</strain>
    </source>
</reference>
<name>A0A640TSL1_STRNI</name>
<dbReference type="SUPFAM" id="SSF48008">
    <property type="entry name" value="GntR ligand-binding domain-like"/>
    <property type="match status" value="1"/>
</dbReference>
<evidence type="ECO:0000256" key="3">
    <source>
        <dbReference type="ARBA" id="ARBA00023163"/>
    </source>
</evidence>
<accession>A0A640TSL1</accession>
<evidence type="ECO:0000313" key="6">
    <source>
        <dbReference type="EMBL" id="WAU08967.1"/>
    </source>
</evidence>
<evidence type="ECO:0000256" key="1">
    <source>
        <dbReference type="ARBA" id="ARBA00023015"/>
    </source>
</evidence>
<keyword evidence="2" id="KW-0238">DNA-binding</keyword>
<dbReference type="Pfam" id="PF07729">
    <property type="entry name" value="FCD"/>
    <property type="match status" value="1"/>
</dbReference>
<evidence type="ECO:0000313" key="5">
    <source>
        <dbReference type="EMBL" id="GFE27003.1"/>
    </source>
</evidence>
<dbReference type="RefSeq" id="WP_174876494.1">
    <property type="nucleotide sequence ID" value="NZ_BLIP01000003.1"/>
</dbReference>
<evidence type="ECO:0000259" key="4">
    <source>
        <dbReference type="Pfam" id="PF07729"/>
    </source>
</evidence>
<sequence>MRTVQVALHLSRERPTLDGLDRYVSAAERAAEAGQWNEAATCSLDFHRGVVHLIGSDRLDRFFLTTVAQLRLAFCEVPIEAEFQSQ</sequence>
<evidence type="ECO:0000313" key="7">
    <source>
        <dbReference type="Proteomes" id="UP000429552"/>
    </source>
</evidence>
<dbReference type="AlphaFoldDB" id="A0A640TSL1"/>
<feature type="domain" description="GntR C-terminal" evidence="4">
    <location>
        <begin position="14"/>
        <end position="72"/>
    </location>
</feature>
<proteinExistence type="predicted"/>
<dbReference type="EMBL" id="CP114203">
    <property type="protein sequence ID" value="WAU08967.1"/>
    <property type="molecule type" value="Genomic_DNA"/>
</dbReference>
<keyword evidence="8" id="KW-1185">Reference proteome</keyword>